<reference evidence="2" key="1">
    <citation type="journal article" date="2015" name="Nature">
        <title>Complex archaea that bridge the gap between prokaryotes and eukaryotes.</title>
        <authorList>
            <person name="Spang A."/>
            <person name="Saw J.H."/>
            <person name="Jorgensen S.L."/>
            <person name="Zaremba-Niedzwiedzka K."/>
            <person name="Martijn J."/>
            <person name="Lind A.E."/>
            <person name="van Eijk R."/>
            <person name="Schleper C."/>
            <person name="Guy L."/>
            <person name="Ettema T.J."/>
        </authorList>
    </citation>
    <scope>NUCLEOTIDE SEQUENCE</scope>
</reference>
<comment type="caution">
    <text evidence="2">The sequence shown here is derived from an EMBL/GenBank/DDBJ whole genome shotgun (WGS) entry which is preliminary data.</text>
</comment>
<sequence>MGLVRPKKALLESRLESEHRARR</sequence>
<evidence type="ECO:0000256" key="1">
    <source>
        <dbReference type="SAM" id="MobiDB-lite"/>
    </source>
</evidence>
<protein>
    <submittedName>
        <fullName evidence="2">Uncharacterized protein</fullName>
    </submittedName>
</protein>
<evidence type="ECO:0000313" key="2">
    <source>
        <dbReference type="EMBL" id="KKK91293.1"/>
    </source>
</evidence>
<name>A0A0F8ZBZ4_9ZZZZ</name>
<dbReference type="EMBL" id="LAZR01048720">
    <property type="protein sequence ID" value="KKK91293.1"/>
    <property type="molecule type" value="Genomic_DNA"/>
</dbReference>
<gene>
    <name evidence="2" type="ORF">LCGC14_2714400</name>
</gene>
<feature type="compositionally biased region" description="Basic and acidic residues" evidence="1">
    <location>
        <begin position="9"/>
        <end position="23"/>
    </location>
</feature>
<dbReference type="AlphaFoldDB" id="A0A0F8ZBZ4"/>
<organism evidence="2">
    <name type="scientific">marine sediment metagenome</name>
    <dbReference type="NCBI Taxonomy" id="412755"/>
    <lineage>
        <taxon>unclassified sequences</taxon>
        <taxon>metagenomes</taxon>
        <taxon>ecological metagenomes</taxon>
    </lineage>
</organism>
<proteinExistence type="predicted"/>
<feature type="non-terminal residue" evidence="2">
    <location>
        <position position="23"/>
    </location>
</feature>
<accession>A0A0F8ZBZ4</accession>
<feature type="region of interest" description="Disordered" evidence="1">
    <location>
        <begin position="1"/>
        <end position="23"/>
    </location>
</feature>